<organism evidence="1 2">
    <name type="scientific">Chryseobacterium artocarpi</name>
    <dbReference type="NCBI Taxonomy" id="1414727"/>
    <lineage>
        <taxon>Bacteria</taxon>
        <taxon>Pseudomonadati</taxon>
        <taxon>Bacteroidota</taxon>
        <taxon>Flavobacteriia</taxon>
        <taxon>Flavobacteriales</taxon>
        <taxon>Weeksellaceae</taxon>
        <taxon>Chryseobacterium group</taxon>
        <taxon>Chryseobacterium</taxon>
    </lineage>
</organism>
<keyword evidence="2" id="KW-1185">Reference proteome</keyword>
<protein>
    <submittedName>
        <fullName evidence="1">Uncharacterized protein</fullName>
    </submittedName>
</protein>
<dbReference type="RefSeq" id="WP_065393215.1">
    <property type="nucleotide sequence ID" value="NZ_MAYH01000001.1"/>
</dbReference>
<sequence length="332" mass="38650">MGIKNTNRSILLLIILFFYSCKGQKEEKNSISVIQNIKANNSYFQLQKAIKNDETVFQYRDLKFELKSKEGESNLLINNEEFFIKLTLDSPDFNIWYYKNNIDKIILLEGNDYYSSVFYAYHLTNNKLFYLGNFTIDQPNVENEKPYKKEFKINIDKDKVIIQTLLNGSPSIKKTFNDQINQVQKENTDILISSIYKRNVQWSNHCENASEKDNIMLYSPDEISFNITSINFICGATSKQINNNTIEIYLKDSGTDYAPNGEVYSNNNVPKGINFDDCSLDIPIARVKIISEDSIEFQWLGFYNRKTNKREYIKNPFDNNKNIVVLAPCSEN</sequence>
<dbReference type="PROSITE" id="PS51257">
    <property type="entry name" value="PROKAR_LIPOPROTEIN"/>
    <property type="match status" value="1"/>
</dbReference>
<dbReference type="EMBL" id="MAYH01000001">
    <property type="protein sequence ID" value="OCA77465.1"/>
    <property type="molecule type" value="Genomic_DNA"/>
</dbReference>
<proteinExistence type="predicted"/>
<comment type="caution">
    <text evidence="1">The sequence shown here is derived from an EMBL/GenBank/DDBJ whole genome shotgun (WGS) entry which is preliminary data.</text>
</comment>
<accession>A0A1B9A0U5</accession>
<dbReference type="OrthoDB" id="1268816at2"/>
<dbReference type="Proteomes" id="UP000092651">
    <property type="component" value="Unassembled WGS sequence"/>
</dbReference>
<evidence type="ECO:0000313" key="2">
    <source>
        <dbReference type="Proteomes" id="UP000092651"/>
    </source>
</evidence>
<dbReference type="AlphaFoldDB" id="A0A1B9A0U5"/>
<gene>
    <name evidence="1" type="ORF">BBI01_03155</name>
</gene>
<reference evidence="1 2" key="1">
    <citation type="submission" date="2016-07" db="EMBL/GenBank/DDBJ databases">
        <authorList>
            <person name="Jeong J.-J."/>
            <person name="Kim D.W."/>
            <person name="Sang M.K."/>
            <person name="Choi I.-G."/>
            <person name="Kim K.D."/>
        </authorList>
    </citation>
    <scope>NUCLEOTIDE SEQUENCE [LARGE SCALE GENOMIC DNA]</scope>
    <source>
        <strain evidence="1 2">UTM-3</strain>
    </source>
</reference>
<evidence type="ECO:0000313" key="1">
    <source>
        <dbReference type="EMBL" id="OCA77465.1"/>
    </source>
</evidence>
<name>A0A1B9A0U5_9FLAO</name>